<dbReference type="Gene3D" id="1.25.10.10">
    <property type="entry name" value="Leucine-rich Repeat Variant"/>
    <property type="match status" value="1"/>
</dbReference>
<dbReference type="SUPFAM" id="SSF48371">
    <property type="entry name" value="ARM repeat"/>
    <property type="match status" value="1"/>
</dbReference>
<evidence type="ECO:0000313" key="2">
    <source>
        <dbReference type="Proteomes" id="UP000324800"/>
    </source>
</evidence>
<reference evidence="1 2" key="1">
    <citation type="submission" date="2019-03" db="EMBL/GenBank/DDBJ databases">
        <title>Single cell metagenomics reveals metabolic interactions within the superorganism composed of flagellate Streblomastix strix and complex community of Bacteroidetes bacteria on its surface.</title>
        <authorList>
            <person name="Treitli S.C."/>
            <person name="Kolisko M."/>
            <person name="Husnik F."/>
            <person name="Keeling P."/>
            <person name="Hampl V."/>
        </authorList>
    </citation>
    <scope>NUCLEOTIDE SEQUENCE [LARGE SCALE GENOMIC DNA]</scope>
    <source>
        <strain evidence="1">ST1C</strain>
    </source>
</reference>
<gene>
    <name evidence="1" type="ORF">EZS28_022789</name>
</gene>
<dbReference type="InterPro" id="IPR016024">
    <property type="entry name" value="ARM-type_fold"/>
</dbReference>
<dbReference type="EMBL" id="SNRW01007185">
    <property type="protein sequence ID" value="KAA6381683.1"/>
    <property type="molecule type" value="Genomic_DNA"/>
</dbReference>
<dbReference type="Proteomes" id="UP000324800">
    <property type="component" value="Unassembled WGS sequence"/>
</dbReference>
<proteinExistence type="predicted"/>
<evidence type="ECO:0000313" key="1">
    <source>
        <dbReference type="EMBL" id="KAA6381683.1"/>
    </source>
</evidence>
<dbReference type="AlphaFoldDB" id="A0A5J4VH39"/>
<sequence length="401" mass="46466">MHAEDIQIINEELNLECNNTLPPTTFKEILEYLDKIRFRKQSNKAENRNDQAEIDAKDMAFFLIQARLLQDQVQALMIRNKVCENVIILITENTKAIEILFLTDLVRQLVELLGTDMQFGDVTFDHINALKCFGVFGTNEQRIKLFELGVPRAIFKYLKSQDEKVSEVTAALIAKCIFGVWTTTEEDEYIYINQTPYNCRPFPCFDQLQQDGVTQAIQDDGFLNQKNGGTKQQSAEALGYIYTSRTLPEILKTQLITYLRESALSNDSDNIRGSAKALRALAHDKVNDEEIKNGDFIWHLIEKAKNLTMGKSYRNNDAYDSIKKLVEAHNQEMSEYIYEKERDDTTQIPLLSHSRSPEELVHSLKLMKDDQETRRERIWSNISHQTYNQQILHRGLDRDEL</sequence>
<dbReference type="InterPro" id="IPR011989">
    <property type="entry name" value="ARM-like"/>
</dbReference>
<comment type="caution">
    <text evidence="1">The sequence shown here is derived from an EMBL/GenBank/DDBJ whole genome shotgun (WGS) entry which is preliminary data.</text>
</comment>
<organism evidence="1 2">
    <name type="scientific">Streblomastix strix</name>
    <dbReference type="NCBI Taxonomy" id="222440"/>
    <lineage>
        <taxon>Eukaryota</taxon>
        <taxon>Metamonada</taxon>
        <taxon>Preaxostyla</taxon>
        <taxon>Oxymonadida</taxon>
        <taxon>Streblomastigidae</taxon>
        <taxon>Streblomastix</taxon>
    </lineage>
</organism>
<accession>A0A5J4VH39</accession>
<protein>
    <submittedName>
        <fullName evidence="1">Uncharacterized protein</fullName>
    </submittedName>
</protein>
<name>A0A5J4VH39_9EUKA</name>